<sequence length="247" mass="28025">MNLTSSPPSHYVILLVPDNMIKTNSLETCWLLLAGIELTVYGFHTQYSSSSGYSHVKVENDRDGYSYETKVFHHSPPYGGDHSFYARSLNSLGEDAYYYRYAPHFYSSLDYHILDLDIDLLELELDTDLDLDLDHYLSLYGLNYLGRSRHFWRTGKHIPLTFGHLYGLGSTHLGPSFGLEFGLGYSLGYGYDKYGLEEDIEDELDDIGQTGFGLGLGLGHHFDSDLSDEDDVSDHDVAGKLFGWFKR</sequence>
<dbReference type="EMBL" id="HBUF01436600">
    <property type="protein sequence ID" value="CAG6742539.1"/>
    <property type="molecule type" value="Transcribed_RNA"/>
</dbReference>
<reference evidence="1" key="1">
    <citation type="submission" date="2021-05" db="EMBL/GenBank/DDBJ databases">
        <authorList>
            <person name="Alioto T."/>
            <person name="Alioto T."/>
            <person name="Gomez Garrido J."/>
        </authorList>
    </citation>
    <scope>NUCLEOTIDE SEQUENCE</scope>
</reference>
<dbReference type="AlphaFoldDB" id="A0A8D8Z8T4"/>
<accession>A0A8D8Z8T4</accession>
<organism evidence="1">
    <name type="scientific">Cacopsylla melanoneura</name>
    <dbReference type="NCBI Taxonomy" id="428564"/>
    <lineage>
        <taxon>Eukaryota</taxon>
        <taxon>Metazoa</taxon>
        <taxon>Ecdysozoa</taxon>
        <taxon>Arthropoda</taxon>
        <taxon>Hexapoda</taxon>
        <taxon>Insecta</taxon>
        <taxon>Pterygota</taxon>
        <taxon>Neoptera</taxon>
        <taxon>Paraneoptera</taxon>
        <taxon>Hemiptera</taxon>
        <taxon>Sternorrhyncha</taxon>
        <taxon>Psylloidea</taxon>
        <taxon>Psyllidae</taxon>
        <taxon>Psyllinae</taxon>
        <taxon>Cacopsylla</taxon>
    </lineage>
</organism>
<protein>
    <submittedName>
        <fullName evidence="1">Uncharacterized protein</fullName>
    </submittedName>
</protein>
<proteinExistence type="predicted"/>
<name>A0A8D8Z8T4_9HEMI</name>
<evidence type="ECO:0000313" key="1">
    <source>
        <dbReference type="EMBL" id="CAG6742539.1"/>
    </source>
</evidence>